<feature type="compositionally biased region" description="Basic and acidic residues" evidence="4">
    <location>
        <begin position="1066"/>
        <end position="1075"/>
    </location>
</feature>
<dbReference type="PANTHER" id="PTHR45973:SF36">
    <property type="entry name" value="CENTRIOLIN"/>
    <property type="match status" value="1"/>
</dbReference>
<reference evidence="5 6" key="1">
    <citation type="submission" date="2020-08" db="EMBL/GenBank/DDBJ databases">
        <authorList>
            <person name="Hejnol A."/>
        </authorList>
    </citation>
    <scope>NUCLEOTIDE SEQUENCE [LARGE SCALE GENOMIC DNA]</scope>
</reference>
<keyword evidence="3" id="KW-0175">Coiled coil</keyword>
<gene>
    <name evidence="5" type="ORF">DGYR_LOCUS10977</name>
</gene>
<feature type="coiled-coil region" evidence="3">
    <location>
        <begin position="1489"/>
        <end position="1590"/>
    </location>
</feature>
<dbReference type="SUPFAM" id="SSF52075">
    <property type="entry name" value="Outer arm dynein light chain 1"/>
    <property type="match status" value="1"/>
</dbReference>
<dbReference type="InterPro" id="IPR003591">
    <property type="entry name" value="Leu-rich_rpt_typical-subtyp"/>
</dbReference>
<keyword evidence="6" id="KW-1185">Reference proteome</keyword>
<sequence length="1830" mass="212792">MSLNIYRDRAREQAGVRYITEDLIKKVSGHEHLSTIVSLNLCVSKKGGKKIRFIEGLEGLKNIQSLNLSYNAIENIERLGKLSNLRELNLSYNNISSIQNLESLLQLQILNLAGNNIQVIPNSLTKKQKYLTSINLSENRINSIDEFIKLRALTHLTDLSAEENPCSTLPHFKLLLIFHLRTLNTIDEIDITNSDRENAQKRFSLDELRRAELEIEKLANENRALQEMREQNEKIIQQQKNKETSLNDEIRQLRKNLSRLERETNDKETAIKKKNAEIAKAAEKHYELEQEVAFYKIDHKFGVLGRVSPVPHYSTDENDTFGESPYLGKGRFKQGERHIFRRPGDEEYVDPDELQRMQDELDKQLAEKNEAIEKAQLRLQQLNDQLYQTEHRIAKATSELDNLAQEQKAAHEDRKEKEVIRNKLAKKIEKVRKLKKEAEKIEKEMKNTEQDLGEQEKDLFDIKGRLSRMSSRDSLYNGLRKEMVDKQQQLEMTSDEYEQLRNQLEQMLMMIARETAEIRRLEHELRDAWISQNEEVKDELNSVIEGLQSYLGNVKNERAKEQEERRELIRDREQLKRELEVVHEQVEKGTSAERILKRKVDQLHDQLSTTQRNLSEAVDKHRRQTSDASAQMQKQLEVERQALRKEMETKQKESDLYEQEMQQQLDALRKHFNDERGKYEQELKRRVDQNAKRENEIESDLNNLQNTIEHLKKQIESERNLFHSQLQELSALNEDRNADEEALRNKFAKLEVSYADAISKLVDPAVVQAKLEEVTYSLENGKVKSPTLTEYDNRLDPIVEQLTDHIKRREEAFEQEKEKELNHQDAYIRELEDTVTQLENHNTKQEKEIRHLRELVENLQNRPTPQPAPSVQRSKPALSRRVNTAVSIQAESRSTYNTSEWSQVKNELYEAMNPDEQELFDELQEEIDELRELLVLLAKRNQNQQITKEANNRVDRIQDLVSEISSRRSIGVGSSYESGDNIESYPPRQHAPQSKDTNLTNRIDRSMSYGTSPSKEKKRLSRKVVDGIDFFEDNSRRPRSQSADSYGYPRDRRKTNLNRPRQLETVSEHASEVTRSRSMTNIPFQEPLHEELAPVRKTRALSDTYHPADMYPESYSHDPYYNPSRKYDPNQQNYFPDPRTVAEAGHGSHNPTVNEGVPLSNAQYMAADNEFSNQSRQAGPKFDNSQLYHSCPTSLNHQSQHFPHQNSHTPKQVDPQNYNHHANLNNPNSAFPPHVQKPLSRYPTERLHVGGIVPESHITNETARPAPQFSHIPMSNYTYGQPQAVGDYVEPHYSPQVMTPGRVIESQQPALFSHQEPEVRQEGPSGFVPFTGNSKVSLPSYLLQPSPKANKKRSAPSTDMQKSLYCNIKEHHDLEDHIYELKHKLKHKKYSEKTRSNESLELDRIDRIIERQTRTLEALDLAINRRKNVLESTEELSCLDEEIMAKRAELSRAKRLLEKTHQELHDAAQLSKNRKTDNSYETISRTQPIEQVKRDLETVVKEVNQLLLEKDTEFQNITEEVRRAEEHLENLQHNIQQSETEYKDSEKKLNELSSVINDRLQDAKSLDDNLKRKRMELKEIQERSAAEKDTADLRMAELEAKSVLLAKHLDLIEKSIDQSQLLIEETKSIPKKEASVNTDNDYGYSSMASKISNSSCIQCDLADLNSMTIKITDLEQGVQDRERELEQFKGENSSLESKIKNLEEQMQTEAKNRDFENHQWTSKMNDLRNIAQAHYVRANRLGNDLNEMRAEYVALHNRTKELQEKIPETDILPERDLSSPVSVDEGIDTKKILMEKKLTSQMEEDLLWLKRKLSAIRTDGAVTGLEQLTH</sequence>
<comment type="caution">
    <text evidence="5">The sequence shown here is derived from an EMBL/GenBank/DDBJ whole genome shotgun (WGS) entry which is preliminary data.</text>
</comment>
<evidence type="ECO:0000313" key="5">
    <source>
        <dbReference type="EMBL" id="CAD5123290.1"/>
    </source>
</evidence>
<dbReference type="SMART" id="SM00365">
    <property type="entry name" value="LRR_SD22"/>
    <property type="match status" value="2"/>
</dbReference>
<protein>
    <submittedName>
        <fullName evidence="5">DgyrCDS11648</fullName>
    </submittedName>
</protein>
<feature type="compositionally biased region" description="Low complexity" evidence="4">
    <location>
        <begin position="1217"/>
        <end position="1228"/>
    </location>
</feature>
<feature type="coiled-coil region" evidence="3">
    <location>
        <begin position="1436"/>
        <end position="1463"/>
    </location>
</feature>
<evidence type="ECO:0000256" key="4">
    <source>
        <dbReference type="SAM" id="MobiDB-lite"/>
    </source>
</evidence>
<feature type="region of interest" description="Disordered" evidence="4">
    <location>
        <begin position="860"/>
        <end position="880"/>
    </location>
</feature>
<feature type="coiled-coil region" evidence="3">
    <location>
        <begin position="1671"/>
        <end position="1765"/>
    </location>
</feature>
<feature type="coiled-coil region" evidence="3">
    <location>
        <begin position="201"/>
        <end position="291"/>
    </location>
</feature>
<dbReference type="SMART" id="SM00369">
    <property type="entry name" value="LRR_TYP"/>
    <property type="match status" value="3"/>
</dbReference>
<dbReference type="InterPro" id="IPR001611">
    <property type="entry name" value="Leu-rich_rpt"/>
</dbReference>
<feature type="compositionally biased region" description="Polar residues" evidence="4">
    <location>
        <begin position="991"/>
        <end position="1001"/>
    </location>
</feature>
<dbReference type="PROSITE" id="PS51450">
    <property type="entry name" value="LRR"/>
    <property type="match status" value="4"/>
</dbReference>
<keyword evidence="1" id="KW-0433">Leucine-rich repeat</keyword>
<feature type="region of interest" description="Disordered" evidence="4">
    <location>
        <begin position="1339"/>
        <end position="1358"/>
    </location>
</feature>
<dbReference type="Pfam" id="PF14580">
    <property type="entry name" value="LRR_9"/>
    <property type="match status" value="1"/>
</dbReference>
<feature type="compositionally biased region" description="Polar residues" evidence="4">
    <location>
        <begin position="860"/>
        <end position="873"/>
    </location>
</feature>
<feature type="coiled-coil region" evidence="3">
    <location>
        <begin position="913"/>
        <end position="940"/>
    </location>
</feature>
<organism evidence="5 6">
    <name type="scientific">Dimorphilus gyrociliatus</name>
    <dbReference type="NCBI Taxonomy" id="2664684"/>
    <lineage>
        <taxon>Eukaryota</taxon>
        <taxon>Metazoa</taxon>
        <taxon>Spiralia</taxon>
        <taxon>Lophotrochozoa</taxon>
        <taxon>Annelida</taxon>
        <taxon>Polychaeta</taxon>
        <taxon>Polychaeta incertae sedis</taxon>
        <taxon>Dinophilidae</taxon>
        <taxon>Dimorphilus</taxon>
    </lineage>
</organism>
<evidence type="ECO:0000256" key="2">
    <source>
        <dbReference type="ARBA" id="ARBA00022737"/>
    </source>
</evidence>
<name>A0A7I8W5V2_9ANNE</name>
<dbReference type="Gene3D" id="3.80.10.10">
    <property type="entry name" value="Ribonuclease Inhibitor"/>
    <property type="match status" value="1"/>
</dbReference>
<dbReference type="OrthoDB" id="433501at2759"/>
<feature type="region of interest" description="Disordered" evidence="4">
    <location>
        <begin position="610"/>
        <end position="634"/>
    </location>
</feature>
<dbReference type="InterPro" id="IPR032675">
    <property type="entry name" value="LRR_dom_sf"/>
</dbReference>
<evidence type="ECO:0000256" key="3">
    <source>
        <dbReference type="SAM" id="Coils"/>
    </source>
</evidence>
<dbReference type="EMBL" id="CAJFCJ010000019">
    <property type="protein sequence ID" value="CAD5123290.1"/>
    <property type="molecule type" value="Genomic_DNA"/>
</dbReference>
<dbReference type="PANTHER" id="PTHR45973">
    <property type="entry name" value="PROTEIN PHOSPHATASE 1 REGULATORY SUBUNIT SDS22-RELATED"/>
    <property type="match status" value="1"/>
</dbReference>
<dbReference type="InterPro" id="IPR050576">
    <property type="entry name" value="Cilia_flagella_integrity"/>
</dbReference>
<proteinExistence type="predicted"/>
<accession>A0A7I8W5V2</accession>
<feature type="compositionally biased region" description="Polar residues" evidence="4">
    <location>
        <begin position="1192"/>
        <end position="1216"/>
    </location>
</feature>
<feature type="region of interest" description="Disordered" evidence="4">
    <location>
        <begin position="970"/>
        <end position="1080"/>
    </location>
</feature>
<feature type="region of interest" description="Disordered" evidence="4">
    <location>
        <begin position="1192"/>
        <end position="1228"/>
    </location>
</feature>
<keyword evidence="2" id="KW-0677">Repeat</keyword>
<evidence type="ECO:0000313" key="6">
    <source>
        <dbReference type="Proteomes" id="UP000549394"/>
    </source>
</evidence>
<dbReference type="Proteomes" id="UP000549394">
    <property type="component" value="Unassembled WGS sequence"/>
</dbReference>
<evidence type="ECO:0000256" key="1">
    <source>
        <dbReference type="ARBA" id="ARBA00022614"/>
    </source>
</evidence>